<dbReference type="EMBL" id="AMZH03004238">
    <property type="protein sequence ID" value="RRT69765.1"/>
    <property type="molecule type" value="Genomic_DNA"/>
</dbReference>
<evidence type="ECO:0000313" key="3">
    <source>
        <dbReference type="Proteomes" id="UP000287651"/>
    </source>
</evidence>
<feature type="region of interest" description="Disordered" evidence="1">
    <location>
        <begin position="196"/>
        <end position="222"/>
    </location>
</feature>
<accession>A0A427A0K2</accession>
<gene>
    <name evidence="2" type="ORF">B296_00037024</name>
</gene>
<evidence type="ECO:0000313" key="2">
    <source>
        <dbReference type="EMBL" id="RRT69765.1"/>
    </source>
</evidence>
<name>A0A427A0K2_ENSVE</name>
<evidence type="ECO:0000256" key="1">
    <source>
        <dbReference type="SAM" id="MobiDB-lite"/>
    </source>
</evidence>
<proteinExistence type="predicted"/>
<protein>
    <recommendedName>
        <fullName evidence="4">Retrotransposon gag domain-containing protein</fullName>
    </recommendedName>
</protein>
<dbReference type="PANTHER" id="PTHR33223">
    <property type="entry name" value="CCHC-TYPE DOMAIN-CONTAINING PROTEIN"/>
    <property type="match status" value="1"/>
</dbReference>
<evidence type="ECO:0008006" key="4">
    <source>
        <dbReference type="Google" id="ProtNLM"/>
    </source>
</evidence>
<dbReference type="Proteomes" id="UP000287651">
    <property type="component" value="Unassembled WGS sequence"/>
</dbReference>
<reference evidence="2 3" key="1">
    <citation type="journal article" date="2014" name="Agronomy (Basel)">
        <title>A Draft Genome Sequence for Ensete ventricosum, the Drought-Tolerant Tree Against Hunger.</title>
        <authorList>
            <person name="Harrison J."/>
            <person name="Moore K.A."/>
            <person name="Paszkiewicz K."/>
            <person name="Jones T."/>
            <person name="Grant M."/>
            <person name="Ambacheew D."/>
            <person name="Muzemil S."/>
            <person name="Studholme D.J."/>
        </authorList>
    </citation>
    <scope>NUCLEOTIDE SEQUENCE [LARGE SCALE GENOMIC DNA]</scope>
</reference>
<comment type="caution">
    <text evidence="2">The sequence shown here is derived from an EMBL/GenBank/DDBJ whole genome shotgun (WGS) entry which is preliminary data.</text>
</comment>
<organism evidence="2 3">
    <name type="scientific">Ensete ventricosum</name>
    <name type="common">Abyssinian banana</name>
    <name type="synonym">Musa ensete</name>
    <dbReference type="NCBI Taxonomy" id="4639"/>
    <lineage>
        <taxon>Eukaryota</taxon>
        <taxon>Viridiplantae</taxon>
        <taxon>Streptophyta</taxon>
        <taxon>Embryophyta</taxon>
        <taxon>Tracheophyta</taxon>
        <taxon>Spermatophyta</taxon>
        <taxon>Magnoliopsida</taxon>
        <taxon>Liliopsida</taxon>
        <taxon>Zingiberales</taxon>
        <taxon>Musaceae</taxon>
        <taxon>Ensete</taxon>
    </lineage>
</organism>
<dbReference type="PANTHER" id="PTHR33223:SF10">
    <property type="entry name" value="AMINOTRANSFERASE-LIKE PLANT MOBILE DOMAIN-CONTAINING PROTEIN"/>
    <property type="match status" value="1"/>
</dbReference>
<sequence length="301" mass="34604">MNQRINDVHKTIQMKAEHGESSICGSPIIQEIQDTPIPQHFCLPVLEAYDGGSDPMEHVAAFRVQMALYSMSDAIMCWAFPITLRRVARGWYNQLPLAFIHSFDKFAREFEANRHVSPWDEAKGRQAPWPVPCPFHKGDQGHLRRIPVVGYPSIHGRNQAFTPLLVALMERPSKTVPEMLQMIDQYTTTEALGVEKHKDQKRHMQNPPGGPPPTLSSKRTERTKQAIPWLPNTPLNSTQLEIFLQIWEKGLPKAPNPIRTQGHDCWRSCYFHRNYEHNTEECYNLKNQIEDLIRQGLLDGL</sequence>
<dbReference type="AlphaFoldDB" id="A0A427A0K2"/>